<evidence type="ECO:0000313" key="2">
    <source>
        <dbReference type="Proteomes" id="UP001497516"/>
    </source>
</evidence>
<organism evidence="1 2">
    <name type="scientific">Linum trigynum</name>
    <dbReference type="NCBI Taxonomy" id="586398"/>
    <lineage>
        <taxon>Eukaryota</taxon>
        <taxon>Viridiplantae</taxon>
        <taxon>Streptophyta</taxon>
        <taxon>Embryophyta</taxon>
        <taxon>Tracheophyta</taxon>
        <taxon>Spermatophyta</taxon>
        <taxon>Magnoliopsida</taxon>
        <taxon>eudicotyledons</taxon>
        <taxon>Gunneridae</taxon>
        <taxon>Pentapetalae</taxon>
        <taxon>rosids</taxon>
        <taxon>fabids</taxon>
        <taxon>Malpighiales</taxon>
        <taxon>Linaceae</taxon>
        <taxon>Linum</taxon>
    </lineage>
</organism>
<dbReference type="AlphaFoldDB" id="A0AAV2GNL4"/>
<protein>
    <submittedName>
        <fullName evidence="1">Uncharacterized protein</fullName>
    </submittedName>
</protein>
<gene>
    <name evidence="1" type="ORF">LTRI10_LOCUS51199</name>
</gene>
<name>A0AAV2GNL4_9ROSI</name>
<sequence length="250" mass="28169">MFLFQASIFWPSISHSVIPCSCSHDYSYFHDLRRFLHIPAFGEALAHPAELPLFNFDVATEAVHLTGHEPYHDLTFSSALLLPLLQTFHYLLSRVFLPRSIFLDRVIPLDLWILAHVVAAVPLDFSHLLFGALLPFIDHNFHDPLPFGAMITRLLLALPLDLSAYHTESPTQWLNADEVLNEIGNAIEGEDDGPFIHWISSDSELEDEAEAGEESVEPEAPEAPIAFDRPLIAHVFTPILESFEMLILVI</sequence>
<accession>A0AAV2GNL4</accession>
<keyword evidence="2" id="KW-1185">Reference proteome</keyword>
<dbReference type="Proteomes" id="UP001497516">
    <property type="component" value="Chromosome 9"/>
</dbReference>
<dbReference type="EMBL" id="OZ034822">
    <property type="protein sequence ID" value="CAL1411867.1"/>
    <property type="molecule type" value="Genomic_DNA"/>
</dbReference>
<reference evidence="1 2" key="1">
    <citation type="submission" date="2024-04" db="EMBL/GenBank/DDBJ databases">
        <authorList>
            <person name="Fracassetti M."/>
        </authorList>
    </citation>
    <scope>NUCLEOTIDE SEQUENCE [LARGE SCALE GENOMIC DNA]</scope>
</reference>
<evidence type="ECO:0000313" key="1">
    <source>
        <dbReference type="EMBL" id="CAL1411867.1"/>
    </source>
</evidence>
<proteinExistence type="predicted"/>